<dbReference type="InterPro" id="IPR002935">
    <property type="entry name" value="SAM_O-MeTrfase"/>
</dbReference>
<keyword evidence="3" id="KW-0949">S-adenosyl-L-methionine</keyword>
<gene>
    <name evidence="4" type="ORF">QYS49_26605</name>
</gene>
<reference evidence="4 5" key="1">
    <citation type="submission" date="2023-08" db="EMBL/GenBank/DDBJ databases">
        <title>Comparative genomics and taxonomic characterization of three novel marine species of genus Marivirga.</title>
        <authorList>
            <person name="Muhammad N."/>
            <person name="Kim S.-G."/>
        </authorList>
    </citation>
    <scope>NUCLEOTIDE SEQUENCE [LARGE SCALE GENOMIC DNA]</scope>
    <source>
        <strain evidence="4 5">BDSF4-3</strain>
    </source>
</reference>
<dbReference type="Proteomes" id="UP001230496">
    <property type="component" value="Chromosome"/>
</dbReference>
<dbReference type="RefSeq" id="WP_308351555.1">
    <property type="nucleotide sequence ID" value="NZ_CP129971.1"/>
</dbReference>
<dbReference type="PANTHER" id="PTHR10509">
    <property type="entry name" value="O-METHYLTRANSFERASE-RELATED"/>
    <property type="match status" value="1"/>
</dbReference>
<accession>A0AA51NDE5</accession>
<keyword evidence="5" id="KW-1185">Reference proteome</keyword>
<dbReference type="Pfam" id="PF01596">
    <property type="entry name" value="Methyltransf_3"/>
    <property type="match status" value="1"/>
</dbReference>
<dbReference type="GO" id="GO:0032259">
    <property type="term" value="P:methylation"/>
    <property type="evidence" value="ECO:0007669"/>
    <property type="project" value="UniProtKB-KW"/>
</dbReference>
<dbReference type="AlphaFoldDB" id="A0AA51NDE5"/>
<dbReference type="CDD" id="cd02440">
    <property type="entry name" value="AdoMet_MTases"/>
    <property type="match status" value="1"/>
</dbReference>
<sequence>MEFLDPDLEKYIEAHTEPESELLYKINRETHTEVLKPRMLSGHLQGRVLSMLSHMIQPENILEIGTYTGYSALCMAEGLKDNGKLITLDVNEELEERVREYFQSSEYSDKIEMKIGKALEIMPTLNKTWDMVFIDADKSNYLNYYKLCIDQVRKGGYILVDNVLWSGKVLEKNRKKLDKDTESMLEFNEFVHQDDRVQNVLFAIRDGLMILRKK</sequence>
<evidence type="ECO:0000256" key="1">
    <source>
        <dbReference type="ARBA" id="ARBA00022603"/>
    </source>
</evidence>
<evidence type="ECO:0000313" key="4">
    <source>
        <dbReference type="EMBL" id="WMN13073.1"/>
    </source>
</evidence>
<name>A0AA51NDE5_9BACT</name>
<protein>
    <submittedName>
        <fullName evidence="4">O-methyltransferase</fullName>
        <ecNumber evidence="4">2.1.1.-</ecNumber>
    </submittedName>
</protein>
<dbReference type="Gene3D" id="3.40.50.150">
    <property type="entry name" value="Vaccinia Virus protein VP39"/>
    <property type="match status" value="1"/>
</dbReference>
<dbReference type="SUPFAM" id="SSF53335">
    <property type="entry name" value="S-adenosyl-L-methionine-dependent methyltransferases"/>
    <property type="match status" value="1"/>
</dbReference>
<evidence type="ECO:0000256" key="3">
    <source>
        <dbReference type="ARBA" id="ARBA00022691"/>
    </source>
</evidence>
<evidence type="ECO:0000313" key="5">
    <source>
        <dbReference type="Proteomes" id="UP001230496"/>
    </source>
</evidence>
<dbReference type="InterPro" id="IPR029063">
    <property type="entry name" value="SAM-dependent_MTases_sf"/>
</dbReference>
<dbReference type="GO" id="GO:0008171">
    <property type="term" value="F:O-methyltransferase activity"/>
    <property type="evidence" value="ECO:0007669"/>
    <property type="project" value="InterPro"/>
</dbReference>
<dbReference type="EMBL" id="CP129971">
    <property type="protein sequence ID" value="WMN13073.1"/>
    <property type="molecule type" value="Genomic_DNA"/>
</dbReference>
<dbReference type="GO" id="GO:0008757">
    <property type="term" value="F:S-adenosylmethionine-dependent methyltransferase activity"/>
    <property type="evidence" value="ECO:0007669"/>
    <property type="project" value="TreeGrafter"/>
</dbReference>
<dbReference type="EC" id="2.1.1.-" evidence="4"/>
<keyword evidence="1 4" id="KW-0489">Methyltransferase</keyword>
<keyword evidence="2 4" id="KW-0808">Transferase</keyword>
<dbReference type="PANTHER" id="PTHR10509:SF14">
    <property type="entry name" value="CAFFEOYL-COA O-METHYLTRANSFERASE 3-RELATED"/>
    <property type="match status" value="1"/>
</dbReference>
<organism evidence="4 5">
    <name type="scientific">Marivirga salinarum</name>
    <dbReference type="NCBI Taxonomy" id="3059078"/>
    <lineage>
        <taxon>Bacteria</taxon>
        <taxon>Pseudomonadati</taxon>
        <taxon>Bacteroidota</taxon>
        <taxon>Cytophagia</taxon>
        <taxon>Cytophagales</taxon>
        <taxon>Marivirgaceae</taxon>
        <taxon>Marivirga</taxon>
    </lineage>
</organism>
<evidence type="ECO:0000256" key="2">
    <source>
        <dbReference type="ARBA" id="ARBA00022679"/>
    </source>
</evidence>
<proteinExistence type="predicted"/>
<dbReference type="InterPro" id="IPR050362">
    <property type="entry name" value="Cation-dep_OMT"/>
</dbReference>
<dbReference type="KEGG" id="msaa:QYS49_26605"/>
<dbReference type="PROSITE" id="PS51682">
    <property type="entry name" value="SAM_OMT_I"/>
    <property type="match status" value="1"/>
</dbReference>